<sequence length="378" mass="41665">MSLYLQSLHKHRYPLAFSELKKMGSYKPYIAMVSVQCVYAGMALFSKAAIAKGMNPFIFVVYRQALAFLVLAPFAFFLERKGSATLTYGLLFKIFLIAFSGLTLSLNLYCVAINYTSATFAAATTNTIPAITFIMAVLLRMEGISVGKWHGWAKVVGSVTGVSGALVYAFVKGPPVNLINWSSPGPARQSPPSGSGGIGDPSSSGEWIKGSLIMFSANALWSLWLILQRLIIKQYPAKLRLTTLQCFFSCIQSAFWAIAKERDPVAWKLGWDMQLLSVVYCGVIVTAISYWLQVWAIEKKGPVFTAMFTPVALIIAAFFSAFLWKETLFRGSLVGAMLMVGGLYFVLWGKIKEDGNKEVKDNPRPEIKEEVTSDCIPV</sequence>
<dbReference type="PANTHER" id="PTHR31218">
    <property type="entry name" value="WAT1-RELATED PROTEIN"/>
    <property type="match status" value="1"/>
</dbReference>
<name>A0ABD3K637_EUCGL</name>
<evidence type="ECO:0000256" key="4">
    <source>
        <dbReference type="ARBA" id="ARBA00022989"/>
    </source>
</evidence>
<dbReference type="InterPro" id="IPR000620">
    <property type="entry name" value="EamA_dom"/>
</dbReference>
<evidence type="ECO:0000313" key="8">
    <source>
        <dbReference type="EMBL" id="KAL3735500.1"/>
    </source>
</evidence>
<evidence type="ECO:0000256" key="1">
    <source>
        <dbReference type="ARBA" id="ARBA00004141"/>
    </source>
</evidence>
<dbReference type="AlphaFoldDB" id="A0ABD3K637"/>
<reference evidence="8 9" key="1">
    <citation type="submission" date="2024-11" db="EMBL/GenBank/DDBJ databases">
        <title>Chromosome-level genome assembly of Eucalyptus globulus Labill. provides insights into its genome evolution.</title>
        <authorList>
            <person name="Li X."/>
        </authorList>
    </citation>
    <scope>NUCLEOTIDE SEQUENCE [LARGE SCALE GENOMIC DNA]</scope>
    <source>
        <strain evidence="8">CL2024</strain>
        <tissue evidence="8">Fresh tender leaves</tissue>
    </source>
</reference>
<dbReference type="InterPro" id="IPR037185">
    <property type="entry name" value="EmrE-like"/>
</dbReference>
<dbReference type="InterPro" id="IPR030184">
    <property type="entry name" value="WAT1-related"/>
</dbReference>
<keyword evidence="9" id="KW-1185">Reference proteome</keyword>
<protein>
    <recommendedName>
        <fullName evidence="6">WAT1-related protein</fullName>
    </recommendedName>
</protein>
<organism evidence="8 9">
    <name type="scientific">Eucalyptus globulus</name>
    <name type="common">Tasmanian blue gum</name>
    <dbReference type="NCBI Taxonomy" id="34317"/>
    <lineage>
        <taxon>Eukaryota</taxon>
        <taxon>Viridiplantae</taxon>
        <taxon>Streptophyta</taxon>
        <taxon>Embryophyta</taxon>
        <taxon>Tracheophyta</taxon>
        <taxon>Spermatophyta</taxon>
        <taxon>Magnoliopsida</taxon>
        <taxon>eudicotyledons</taxon>
        <taxon>Gunneridae</taxon>
        <taxon>Pentapetalae</taxon>
        <taxon>rosids</taxon>
        <taxon>malvids</taxon>
        <taxon>Myrtales</taxon>
        <taxon>Myrtaceae</taxon>
        <taxon>Myrtoideae</taxon>
        <taxon>Eucalypteae</taxon>
        <taxon>Eucalyptus</taxon>
    </lineage>
</organism>
<dbReference type="GO" id="GO:0016020">
    <property type="term" value="C:membrane"/>
    <property type="evidence" value="ECO:0007669"/>
    <property type="project" value="UniProtKB-SubCell"/>
</dbReference>
<accession>A0ABD3K637</accession>
<feature type="domain" description="EamA" evidence="7">
    <location>
        <begin position="30"/>
        <end position="162"/>
    </location>
</feature>
<dbReference type="EMBL" id="JBJKBG010000006">
    <property type="protein sequence ID" value="KAL3735500.1"/>
    <property type="molecule type" value="Genomic_DNA"/>
</dbReference>
<keyword evidence="3 6" id="KW-0812">Transmembrane</keyword>
<feature type="transmembrane region" description="Helical" evidence="6">
    <location>
        <begin position="271"/>
        <end position="292"/>
    </location>
</feature>
<feature type="transmembrane region" description="Helical" evidence="6">
    <location>
        <begin position="304"/>
        <end position="322"/>
    </location>
</feature>
<comment type="subcellular location">
    <subcellularLocation>
        <location evidence="1 6">Membrane</location>
        <topology evidence="1 6">Multi-pass membrane protein</topology>
    </subcellularLocation>
</comment>
<dbReference type="Proteomes" id="UP001634007">
    <property type="component" value="Unassembled WGS sequence"/>
</dbReference>
<keyword evidence="4 6" id="KW-1133">Transmembrane helix</keyword>
<evidence type="ECO:0000256" key="6">
    <source>
        <dbReference type="RuleBase" id="RU363077"/>
    </source>
</evidence>
<feature type="transmembrane region" description="Helical" evidence="6">
    <location>
        <begin position="29"/>
        <end position="51"/>
    </location>
</feature>
<dbReference type="SUPFAM" id="SSF103481">
    <property type="entry name" value="Multidrug resistance efflux transporter EmrE"/>
    <property type="match status" value="2"/>
</dbReference>
<evidence type="ECO:0000259" key="7">
    <source>
        <dbReference type="Pfam" id="PF00892"/>
    </source>
</evidence>
<keyword evidence="5 6" id="KW-0472">Membrane</keyword>
<feature type="transmembrane region" description="Helical" evidence="6">
    <location>
        <begin position="90"/>
        <end position="114"/>
    </location>
</feature>
<evidence type="ECO:0000256" key="5">
    <source>
        <dbReference type="ARBA" id="ARBA00023136"/>
    </source>
</evidence>
<proteinExistence type="inferred from homology"/>
<feature type="transmembrane region" description="Helical" evidence="6">
    <location>
        <begin position="57"/>
        <end position="78"/>
    </location>
</feature>
<comment type="caution">
    <text evidence="8">The sequence shown here is derived from an EMBL/GenBank/DDBJ whole genome shotgun (WGS) entry which is preliminary data.</text>
</comment>
<dbReference type="Pfam" id="PF00892">
    <property type="entry name" value="EamA"/>
    <property type="match status" value="2"/>
</dbReference>
<gene>
    <name evidence="8" type="ORF">ACJRO7_024597</name>
</gene>
<comment type="similarity">
    <text evidence="2 6">Belongs to the drug/metabolite transporter (DMT) superfamily. Plant drug/metabolite exporter (P-DME) (TC 2.A.7.4) family.</text>
</comment>
<feature type="transmembrane region" description="Helical" evidence="6">
    <location>
        <begin position="151"/>
        <end position="171"/>
    </location>
</feature>
<feature type="transmembrane region" description="Helical" evidence="6">
    <location>
        <begin position="328"/>
        <end position="347"/>
    </location>
</feature>
<feature type="transmembrane region" description="Helical" evidence="6">
    <location>
        <begin position="120"/>
        <end position="139"/>
    </location>
</feature>
<evidence type="ECO:0000313" key="9">
    <source>
        <dbReference type="Proteomes" id="UP001634007"/>
    </source>
</evidence>
<evidence type="ECO:0000256" key="3">
    <source>
        <dbReference type="ARBA" id="ARBA00022692"/>
    </source>
</evidence>
<evidence type="ECO:0000256" key="2">
    <source>
        <dbReference type="ARBA" id="ARBA00007635"/>
    </source>
</evidence>
<feature type="domain" description="EamA" evidence="7">
    <location>
        <begin position="209"/>
        <end position="347"/>
    </location>
</feature>